<dbReference type="AlphaFoldDB" id="A0A3Q3VNW4"/>
<feature type="domain" description="C-type lectin" evidence="1">
    <location>
        <begin position="53"/>
        <end position="98"/>
    </location>
</feature>
<evidence type="ECO:0000313" key="3">
    <source>
        <dbReference type="Proteomes" id="UP000261620"/>
    </source>
</evidence>
<protein>
    <recommendedName>
        <fullName evidence="1">C-type lectin domain-containing protein</fullName>
    </recommendedName>
</protein>
<dbReference type="InterPro" id="IPR016186">
    <property type="entry name" value="C-type_lectin-like/link_sf"/>
</dbReference>
<sequence length="107" mass="12862">LIFILRKIFLITEVILEPLELMIKTTRFPPFPPDWMRFKDKCFMFKGKKNDIKANWTYARDWCREQGGDLAVIDDQYENDWLQIILQKIPLWLGAHQMSLKSLTKMQ</sequence>
<organism evidence="2 3">
    <name type="scientific">Mola mola</name>
    <name type="common">Ocean sunfish</name>
    <name type="synonym">Tetraodon mola</name>
    <dbReference type="NCBI Taxonomy" id="94237"/>
    <lineage>
        <taxon>Eukaryota</taxon>
        <taxon>Metazoa</taxon>
        <taxon>Chordata</taxon>
        <taxon>Craniata</taxon>
        <taxon>Vertebrata</taxon>
        <taxon>Euteleostomi</taxon>
        <taxon>Actinopterygii</taxon>
        <taxon>Neopterygii</taxon>
        <taxon>Teleostei</taxon>
        <taxon>Neoteleostei</taxon>
        <taxon>Acanthomorphata</taxon>
        <taxon>Eupercaria</taxon>
        <taxon>Tetraodontiformes</taxon>
        <taxon>Molidae</taxon>
        <taxon>Mola</taxon>
    </lineage>
</organism>
<dbReference type="Pfam" id="PF00059">
    <property type="entry name" value="Lectin_C"/>
    <property type="match status" value="1"/>
</dbReference>
<reference evidence="2" key="2">
    <citation type="submission" date="2025-09" db="UniProtKB">
        <authorList>
            <consortium name="Ensembl"/>
        </authorList>
    </citation>
    <scope>IDENTIFICATION</scope>
</reference>
<evidence type="ECO:0000313" key="2">
    <source>
        <dbReference type="Ensembl" id="ENSMMOP00000002503.1"/>
    </source>
</evidence>
<accession>A0A3Q3VNW4</accession>
<dbReference type="STRING" id="94237.ENSMMOP00000002503"/>
<dbReference type="InterPro" id="IPR001304">
    <property type="entry name" value="C-type_lectin-like"/>
</dbReference>
<keyword evidence="3" id="KW-1185">Reference proteome</keyword>
<proteinExistence type="predicted"/>
<evidence type="ECO:0000259" key="1">
    <source>
        <dbReference type="Pfam" id="PF00059"/>
    </source>
</evidence>
<dbReference type="Ensembl" id="ENSMMOT00000002544.1">
    <property type="protein sequence ID" value="ENSMMOP00000002503.1"/>
    <property type="gene ID" value="ENSMMOG00000002032.1"/>
</dbReference>
<dbReference type="InterPro" id="IPR016187">
    <property type="entry name" value="CTDL_fold"/>
</dbReference>
<dbReference type="SUPFAM" id="SSF56436">
    <property type="entry name" value="C-type lectin-like"/>
    <property type="match status" value="1"/>
</dbReference>
<dbReference type="CDD" id="cd00037">
    <property type="entry name" value="CLECT"/>
    <property type="match status" value="1"/>
</dbReference>
<reference evidence="2" key="1">
    <citation type="submission" date="2025-08" db="UniProtKB">
        <authorList>
            <consortium name="Ensembl"/>
        </authorList>
    </citation>
    <scope>IDENTIFICATION</scope>
</reference>
<name>A0A3Q3VNW4_MOLML</name>
<dbReference type="Gene3D" id="3.10.100.10">
    <property type="entry name" value="Mannose-Binding Protein A, subunit A"/>
    <property type="match status" value="1"/>
</dbReference>
<dbReference type="Proteomes" id="UP000261620">
    <property type="component" value="Unplaced"/>
</dbReference>